<proteinExistence type="predicted"/>
<sequence length="176" mass="19538">MKKILFTLVLVLTTPRAIAAMDHSTMDHAVMDHSTMDHSQMDSNKMDHQMMNMKSMSDVGIPATGSKPDKVAYVILSDDMKITFKKPVDIKPNDVVQFVIINQGKMAHEFSIGSPQEQARYRTMTKEHQANNGNSVIITPGTAKQVLWHFHGSNKVELACNMAGHAQAGMTKEITL</sequence>
<organism evidence="4 5">
    <name type="scientific">Photobacterium kishitanii</name>
    <dbReference type="NCBI Taxonomy" id="318456"/>
    <lineage>
        <taxon>Bacteria</taxon>
        <taxon>Pseudomonadati</taxon>
        <taxon>Pseudomonadota</taxon>
        <taxon>Gammaproteobacteria</taxon>
        <taxon>Vibrionales</taxon>
        <taxon>Vibrionaceae</taxon>
        <taxon>Photobacterium</taxon>
    </lineage>
</organism>
<keyword evidence="1" id="KW-0479">Metal-binding</keyword>
<dbReference type="PANTHER" id="PTHR38439">
    <property type="entry name" value="AURACYANIN-B"/>
    <property type="match status" value="1"/>
</dbReference>
<keyword evidence="2" id="KW-0186">Copper</keyword>
<evidence type="ECO:0000256" key="3">
    <source>
        <dbReference type="SAM" id="SignalP"/>
    </source>
</evidence>
<dbReference type="Gene3D" id="2.60.40.420">
    <property type="entry name" value="Cupredoxins - blue copper proteins"/>
    <property type="match status" value="1"/>
</dbReference>
<reference evidence="4 5" key="1">
    <citation type="submission" date="2018-01" db="EMBL/GenBank/DDBJ databases">
        <title>Whole genome sequencing of Histamine producing bacteria.</title>
        <authorList>
            <person name="Butler K."/>
        </authorList>
    </citation>
    <scope>NUCLEOTIDE SEQUENCE [LARGE SCALE GENOMIC DNA]</scope>
    <source>
        <strain evidence="4 5">FS-7.2</strain>
    </source>
</reference>
<feature type="signal peptide" evidence="3">
    <location>
        <begin position="1"/>
        <end position="19"/>
    </location>
</feature>
<dbReference type="InterPro" id="IPR050845">
    <property type="entry name" value="Cu-binding_ET"/>
</dbReference>
<evidence type="ECO:0000313" key="4">
    <source>
        <dbReference type="EMBL" id="PSU93813.1"/>
    </source>
</evidence>
<dbReference type="PANTHER" id="PTHR38439:SF3">
    <property type="entry name" value="COPPER-RESISTANT CUPROPROTEIN COPI"/>
    <property type="match status" value="1"/>
</dbReference>
<dbReference type="InterPro" id="IPR008972">
    <property type="entry name" value="Cupredoxin"/>
</dbReference>
<evidence type="ECO:0000256" key="2">
    <source>
        <dbReference type="ARBA" id="ARBA00023008"/>
    </source>
</evidence>
<feature type="chain" id="PRO_5015597751" evidence="3">
    <location>
        <begin position="20"/>
        <end position="176"/>
    </location>
</feature>
<dbReference type="Proteomes" id="UP000241426">
    <property type="component" value="Unassembled WGS sequence"/>
</dbReference>
<dbReference type="AlphaFoldDB" id="A0A2T3KCU4"/>
<evidence type="ECO:0000313" key="5">
    <source>
        <dbReference type="Proteomes" id="UP000241426"/>
    </source>
</evidence>
<accession>A0A2T3KCU4</accession>
<dbReference type="EMBL" id="PYNF01000027">
    <property type="protein sequence ID" value="PSU93813.1"/>
    <property type="molecule type" value="Genomic_DNA"/>
</dbReference>
<keyword evidence="3" id="KW-0732">Signal</keyword>
<protein>
    <submittedName>
        <fullName evidence="4">Copper-binding protein</fullName>
    </submittedName>
</protein>
<dbReference type="RefSeq" id="WP_107290002.1">
    <property type="nucleotide sequence ID" value="NZ_PYNF01000027.1"/>
</dbReference>
<dbReference type="SUPFAM" id="SSF49503">
    <property type="entry name" value="Cupredoxins"/>
    <property type="match status" value="1"/>
</dbReference>
<name>A0A2T3KCU4_9GAMM</name>
<dbReference type="GO" id="GO:0046872">
    <property type="term" value="F:metal ion binding"/>
    <property type="evidence" value="ECO:0007669"/>
    <property type="project" value="UniProtKB-KW"/>
</dbReference>
<evidence type="ECO:0000256" key="1">
    <source>
        <dbReference type="ARBA" id="ARBA00022723"/>
    </source>
</evidence>
<gene>
    <name evidence="4" type="ORF">C9J27_20630</name>
</gene>
<comment type="caution">
    <text evidence="4">The sequence shown here is derived from an EMBL/GenBank/DDBJ whole genome shotgun (WGS) entry which is preliminary data.</text>
</comment>